<sequence length="308" mass="32824">MSAPPPPPPPLTSAVVRSLHTLTASQSSIIDAATQIRNLPLALIPELLRSLLDIAKNQQTSCLPFLYLANEVLFAAKRDHNPQTARDWHPCVLTLLHRFPPTDESTTRRLVHFWVEQGIFAQAAADVLLAALDGQPAPSPPPPPPWAPMVTQEAMSLASDAVASATRVTASQARSTKMLPSHPADTPFRAGLIPSLVSKTGGTAYTPLKVVDVLSATKIQDAATPDARTLAALDAFYRDVADGREAYEAAAAATARDTARRREAAAWRRRTGGAAVDSNVAARGYASKARAASAAQTAARWKASQHNR</sequence>
<reference evidence="2" key="1">
    <citation type="submission" date="2020-10" db="EMBL/GenBank/DDBJ databases">
        <title>Unveiling of a novel bifunctional photoreceptor, Dualchrome1, isolated from a cosmopolitan green alga.</title>
        <authorList>
            <person name="Suzuki S."/>
            <person name="Kawachi M."/>
        </authorList>
    </citation>
    <scope>NUCLEOTIDE SEQUENCE</scope>
    <source>
        <strain evidence="2">NIES 2893</strain>
    </source>
</reference>
<protein>
    <recommendedName>
        <fullName evidence="1">CID domain-containing protein</fullName>
    </recommendedName>
</protein>
<feature type="domain" description="CID" evidence="1">
    <location>
        <begin position="15"/>
        <end position="123"/>
    </location>
</feature>
<dbReference type="AlphaFoldDB" id="A0A830HH20"/>
<dbReference type="Gene3D" id="1.25.40.90">
    <property type="match status" value="1"/>
</dbReference>
<name>A0A830HH20_9CHLO</name>
<keyword evidence="3" id="KW-1185">Reference proteome</keyword>
<dbReference type="EMBL" id="BNJQ01000013">
    <property type="protein sequence ID" value="GHP06404.1"/>
    <property type="molecule type" value="Genomic_DNA"/>
</dbReference>
<dbReference type="InterPro" id="IPR006569">
    <property type="entry name" value="CID_dom"/>
</dbReference>
<proteinExistence type="predicted"/>
<accession>A0A830HH20</accession>
<organism evidence="2 3">
    <name type="scientific">Pycnococcus provasolii</name>
    <dbReference type="NCBI Taxonomy" id="41880"/>
    <lineage>
        <taxon>Eukaryota</taxon>
        <taxon>Viridiplantae</taxon>
        <taxon>Chlorophyta</taxon>
        <taxon>Pseudoscourfieldiophyceae</taxon>
        <taxon>Pseudoscourfieldiales</taxon>
        <taxon>Pycnococcaceae</taxon>
        <taxon>Pycnococcus</taxon>
    </lineage>
</organism>
<evidence type="ECO:0000259" key="1">
    <source>
        <dbReference type="Pfam" id="PF04818"/>
    </source>
</evidence>
<gene>
    <name evidence="2" type="ORF">PPROV_000514900</name>
</gene>
<dbReference type="Proteomes" id="UP000660262">
    <property type="component" value="Unassembled WGS sequence"/>
</dbReference>
<dbReference type="Pfam" id="PF04818">
    <property type="entry name" value="CID"/>
    <property type="match status" value="1"/>
</dbReference>
<evidence type="ECO:0000313" key="2">
    <source>
        <dbReference type="EMBL" id="GHP06404.1"/>
    </source>
</evidence>
<evidence type="ECO:0000313" key="3">
    <source>
        <dbReference type="Proteomes" id="UP000660262"/>
    </source>
</evidence>
<dbReference type="InterPro" id="IPR008942">
    <property type="entry name" value="ENTH_VHS"/>
</dbReference>
<comment type="caution">
    <text evidence="2">The sequence shown here is derived from an EMBL/GenBank/DDBJ whole genome shotgun (WGS) entry which is preliminary data.</text>
</comment>